<feature type="transmembrane region" description="Helical" evidence="7">
    <location>
        <begin position="211"/>
        <end position="233"/>
    </location>
</feature>
<dbReference type="InterPro" id="IPR010656">
    <property type="entry name" value="DctM"/>
</dbReference>
<evidence type="ECO:0000256" key="4">
    <source>
        <dbReference type="ARBA" id="ARBA00022692"/>
    </source>
</evidence>
<dbReference type="Proteomes" id="UP000012063">
    <property type="component" value="Unassembled WGS sequence"/>
</dbReference>
<keyword evidence="4 7" id="KW-0812">Transmembrane</keyword>
<evidence type="ECO:0000256" key="7">
    <source>
        <dbReference type="SAM" id="Phobius"/>
    </source>
</evidence>
<evidence type="ECO:0000256" key="5">
    <source>
        <dbReference type="ARBA" id="ARBA00022989"/>
    </source>
</evidence>
<feature type="transmembrane region" description="Helical" evidence="7">
    <location>
        <begin position="269"/>
        <end position="290"/>
    </location>
</feature>
<feature type="transmembrane region" description="Helical" evidence="7">
    <location>
        <begin position="7"/>
        <end position="31"/>
    </location>
</feature>
<evidence type="ECO:0000256" key="2">
    <source>
        <dbReference type="ARBA" id="ARBA00022475"/>
    </source>
</evidence>
<dbReference type="GO" id="GO:0022857">
    <property type="term" value="F:transmembrane transporter activity"/>
    <property type="evidence" value="ECO:0007669"/>
    <property type="project" value="TreeGrafter"/>
</dbReference>
<dbReference type="InParanoid" id="M5EHG9"/>
<comment type="subcellular location">
    <subcellularLocation>
        <location evidence="1">Cell inner membrane</location>
        <topology evidence="1">Multi-pass membrane protein</topology>
    </subcellularLocation>
</comment>
<sequence length="423" mass="44597">MLILFGTMMILMLIGMPIAFTIGISSLAWLVTSSPFPLSVVAQKVFAGIDSWSLLSIPLFLLVGALMNNGGITNKLIKLVDSILGHIKGGLGLANVGVSMLFAGISGTALADTASIGAIMIPAMQEDGYDAEFASSVTVSSSIVGPIIPPSMPMILTGSLLGISIGKLFIAGAIPGIILGIALMGMTYYLSVKRDYPSGEKATFDEILTSLRGAILPLILPIIMVGGIVFGIFTPTEAASIGAVIALILGVFVYKTISFKKLVQTFLDSAVSTASVMVLVGLASLFAWILSIEHVPQMVANLILSVTENRILIIILINLLLLFIGTFMETVAAILVIFPIVFQISTLIGMDPVHFGVMAVLALMVGLITPPLGVCLFVASSISKVSIIKIARANMPYLITILLVLLLVAFVPQISLWLPSVFY</sequence>
<keyword evidence="10" id="KW-1185">Reference proteome</keyword>
<keyword evidence="5 7" id="KW-1133">Transmembrane helix</keyword>
<dbReference type="GO" id="GO:0005886">
    <property type="term" value="C:plasma membrane"/>
    <property type="evidence" value="ECO:0007669"/>
    <property type="project" value="UniProtKB-SubCell"/>
</dbReference>
<evidence type="ECO:0000256" key="1">
    <source>
        <dbReference type="ARBA" id="ARBA00004429"/>
    </source>
</evidence>
<dbReference type="eggNOG" id="COG1593">
    <property type="taxonomic scope" value="Bacteria"/>
</dbReference>
<keyword evidence="6 7" id="KW-0472">Membrane</keyword>
<name>M5EHG9_9FIRM</name>
<evidence type="ECO:0000313" key="10">
    <source>
        <dbReference type="Proteomes" id="UP000012063"/>
    </source>
</evidence>
<dbReference type="Pfam" id="PF06808">
    <property type="entry name" value="DctM"/>
    <property type="match status" value="1"/>
</dbReference>
<feature type="transmembrane region" description="Helical" evidence="7">
    <location>
        <begin position="93"/>
        <end position="121"/>
    </location>
</feature>
<keyword evidence="3" id="KW-0997">Cell inner membrane</keyword>
<dbReference type="EMBL" id="CAUI01000023">
    <property type="protein sequence ID" value="CCU80917.1"/>
    <property type="molecule type" value="Genomic_DNA"/>
</dbReference>
<reference evidence="10" key="1">
    <citation type="journal article" date="2013" name="Genome Announc.">
        <title>Genome Sequence of Halanaerobium saccharolyticum subsp. saccharolyticum Strain DSM 6643T, a Halophilic Hydrogen-Producing Bacterium.</title>
        <authorList>
            <person name="Kivisto A."/>
            <person name="Larjo A."/>
            <person name="Ciranna A."/>
            <person name="Santala V."/>
            <person name="Roos C."/>
            <person name="Karp M."/>
        </authorList>
    </citation>
    <scope>NUCLEOTIDE SEQUENCE [LARGE SCALE GENOMIC DNA]</scope>
    <source>
        <strain evidence="10">DSM 6643</strain>
    </source>
</reference>
<evidence type="ECO:0000256" key="3">
    <source>
        <dbReference type="ARBA" id="ARBA00022519"/>
    </source>
</evidence>
<evidence type="ECO:0000313" key="9">
    <source>
        <dbReference type="EMBL" id="CCU80917.1"/>
    </source>
</evidence>
<feature type="transmembrane region" description="Helical" evidence="7">
    <location>
        <begin position="51"/>
        <end position="72"/>
    </location>
</feature>
<dbReference type="PANTHER" id="PTHR33362">
    <property type="entry name" value="SIALIC ACID TRAP TRANSPORTER PERMEASE PROTEIN SIAT-RELATED"/>
    <property type="match status" value="1"/>
</dbReference>
<feature type="transmembrane region" description="Helical" evidence="7">
    <location>
        <begin position="353"/>
        <end position="377"/>
    </location>
</feature>
<dbReference type="OrthoDB" id="9777699at2"/>
<dbReference type="PIRSF" id="PIRSF006066">
    <property type="entry name" value="HI0050"/>
    <property type="match status" value="1"/>
</dbReference>
<feature type="transmembrane region" description="Helical" evidence="7">
    <location>
        <begin position="397"/>
        <end position="418"/>
    </location>
</feature>
<dbReference type="RefSeq" id="WP_005490223.1">
    <property type="nucleotide sequence ID" value="NZ_CAUI01000023.1"/>
</dbReference>
<dbReference type="InterPro" id="IPR004681">
    <property type="entry name" value="TRAP_DctM"/>
</dbReference>
<protein>
    <submittedName>
        <fullName evidence="9">TRAP-type C4-dicarboxylate transport system,large permease component</fullName>
    </submittedName>
</protein>
<feature type="domain" description="TRAP C4-dicarboxylate transport system permease DctM subunit" evidence="8">
    <location>
        <begin position="5"/>
        <end position="414"/>
    </location>
</feature>
<dbReference type="NCBIfam" id="TIGR00786">
    <property type="entry name" value="dctM"/>
    <property type="match status" value="1"/>
</dbReference>
<accession>M5EHG9</accession>
<evidence type="ECO:0000259" key="8">
    <source>
        <dbReference type="Pfam" id="PF06808"/>
    </source>
</evidence>
<evidence type="ECO:0000256" key="6">
    <source>
        <dbReference type="ARBA" id="ARBA00023136"/>
    </source>
</evidence>
<keyword evidence="2" id="KW-1003">Cell membrane</keyword>
<feature type="transmembrane region" description="Helical" evidence="7">
    <location>
        <begin position="311"/>
        <end position="341"/>
    </location>
</feature>
<dbReference type="AlphaFoldDB" id="M5EHG9"/>
<dbReference type="PANTHER" id="PTHR33362:SF3">
    <property type="entry name" value="SIALIC ACID TRAP TRANSPORTER PERMEASE PROTEIN SIAT"/>
    <property type="match status" value="1"/>
</dbReference>
<dbReference type="STRING" id="1293054.HSACCH_02420"/>
<proteinExistence type="predicted"/>
<gene>
    <name evidence="9" type="ORF">HSACCH_02420</name>
</gene>
<feature type="transmembrane region" description="Helical" evidence="7">
    <location>
        <begin position="240"/>
        <end position="257"/>
    </location>
</feature>
<feature type="transmembrane region" description="Helical" evidence="7">
    <location>
        <begin position="168"/>
        <end position="191"/>
    </location>
</feature>
<comment type="caution">
    <text evidence="9">The sequence shown here is derived from an EMBL/GenBank/DDBJ whole genome shotgun (WGS) entry which is preliminary data.</text>
</comment>
<organism evidence="9 10">
    <name type="scientific">Halanaerobium saccharolyticum subsp. saccharolyticum DSM 6643</name>
    <dbReference type="NCBI Taxonomy" id="1293054"/>
    <lineage>
        <taxon>Bacteria</taxon>
        <taxon>Bacillati</taxon>
        <taxon>Bacillota</taxon>
        <taxon>Clostridia</taxon>
        <taxon>Halanaerobiales</taxon>
        <taxon>Halanaerobiaceae</taxon>
        <taxon>Halanaerobium</taxon>
    </lineage>
</organism>